<name>A0A518ELP6_9BACT</name>
<proteinExistence type="predicted"/>
<feature type="chain" id="PRO_5022201774" description="Outer membrane protein assembly factor BamD" evidence="1">
    <location>
        <begin position="23"/>
        <end position="529"/>
    </location>
</feature>
<reference evidence="2 3" key="1">
    <citation type="submission" date="2019-02" db="EMBL/GenBank/DDBJ databases">
        <title>Deep-cultivation of Planctomycetes and their phenomic and genomic characterization uncovers novel biology.</title>
        <authorList>
            <person name="Wiegand S."/>
            <person name="Jogler M."/>
            <person name="Boedeker C."/>
            <person name="Pinto D."/>
            <person name="Vollmers J."/>
            <person name="Rivas-Marin E."/>
            <person name="Kohn T."/>
            <person name="Peeters S.H."/>
            <person name="Heuer A."/>
            <person name="Rast P."/>
            <person name="Oberbeckmann S."/>
            <person name="Bunk B."/>
            <person name="Jeske O."/>
            <person name="Meyerdierks A."/>
            <person name="Storesund J.E."/>
            <person name="Kallscheuer N."/>
            <person name="Luecker S."/>
            <person name="Lage O.M."/>
            <person name="Pohl T."/>
            <person name="Merkel B.J."/>
            <person name="Hornburger P."/>
            <person name="Mueller R.-W."/>
            <person name="Bruemmer F."/>
            <person name="Labrenz M."/>
            <person name="Spormann A.M."/>
            <person name="Op den Camp H."/>
            <person name="Overmann J."/>
            <person name="Amann R."/>
            <person name="Jetten M.S.M."/>
            <person name="Mascher T."/>
            <person name="Medema M.H."/>
            <person name="Devos D.P."/>
            <person name="Kaster A.-K."/>
            <person name="Ovreas L."/>
            <person name="Rohde M."/>
            <person name="Galperin M.Y."/>
            <person name="Jogler C."/>
        </authorList>
    </citation>
    <scope>NUCLEOTIDE SEQUENCE [LARGE SCALE GENOMIC DNA]</scope>
    <source>
        <strain evidence="2 3">Poly30</strain>
    </source>
</reference>
<dbReference type="InterPro" id="IPR011990">
    <property type="entry name" value="TPR-like_helical_dom_sf"/>
</dbReference>
<accession>A0A518ELP6</accession>
<dbReference type="SUPFAM" id="SSF48452">
    <property type="entry name" value="TPR-like"/>
    <property type="match status" value="1"/>
</dbReference>
<protein>
    <recommendedName>
        <fullName evidence="4">Outer membrane protein assembly factor BamD</fullName>
    </recommendedName>
</protein>
<dbReference type="AlphaFoldDB" id="A0A518ELP6"/>
<organism evidence="2 3">
    <name type="scientific">Saltatorellus ferox</name>
    <dbReference type="NCBI Taxonomy" id="2528018"/>
    <lineage>
        <taxon>Bacteria</taxon>
        <taxon>Pseudomonadati</taxon>
        <taxon>Planctomycetota</taxon>
        <taxon>Planctomycetia</taxon>
        <taxon>Planctomycetia incertae sedis</taxon>
        <taxon>Saltatorellus</taxon>
    </lineage>
</organism>
<feature type="signal peptide" evidence="1">
    <location>
        <begin position="1"/>
        <end position="22"/>
    </location>
</feature>
<evidence type="ECO:0000313" key="2">
    <source>
        <dbReference type="EMBL" id="QDV05002.1"/>
    </source>
</evidence>
<dbReference type="Proteomes" id="UP000320390">
    <property type="component" value="Chromosome"/>
</dbReference>
<evidence type="ECO:0000313" key="3">
    <source>
        <dbReference type="Proteomes" id="UP000320390"/>
    </source>
</evidence>
<keyword evidence="3" id="KW-1185">Reference proteome</keyword>
<sequence precursor="true">MKPTSFLLGCLAASAASVTPIAAQSSILTDDLSTDIAEQTEALTAYERTVPRADVRINGRLGMETIDVVATRLSIDALLRRVARDCHRELVGLETLSRMPEVTVKLVDTDLRDALRWIGGSVGLQITLTTSELRVAEDLPPYPTRKELYERAYTGYFRALADHPESSMAASGAWNRARIDESTPSRALEAARAYDEIVERYPNSDLLADAMLRAGKLYGEANAWEEAAARFDALAGLKVENDYSIESRRLLADAHTRIASAAKNEVVARESARRALLVLDALDDLDETQNPEGRRQRYIIRSRAHSLAGEPVQAMRCLDLAIEYSEYGDQDPELAELRALAFDRAERNSDAVRAWLYHASLVTGEERKDSYVKAAIAANRGHQPLATLAIAKTATNEGFGDAVAPHADAALVALDMEPKRIDLFGDDERIDRGERLILRGMAGEAVNALRPVFNRQAALDEPQRVRLATALARALAEEKEIDEAMLVLRTTVESLTRVTQRQSLYQLAATLLEQAGEIERAIRALEGSL</sequence>
<dbReference type="Gene3D" id="1.25.40.10">
    <property type="entry name" value="Tetratricopeptide repeat domain"/>
    <property type="match status" value="1"/>
</dbReference>
<dbReference type="RefSeq" id="WP_145194430.1">
    <property type="nucleotide sequence ID" value="NZ_CP036434.1"/>
</dbReference>
<dbReference type="EMBL" id="CP036434">
    <property type="protein sequence ID" value="QDV05002.1"/>
    <property type="molecule type" value="Genomic_DNA"/>
</dbReference>
<keyword evidence="1" id="KW-0732">Signal</keyword>
<gene>
    <name evidence="2" type="ORF">Poly30_04970</name>
</gene>
<evidence type="ECO:0008006" key="4">
    <source>
        <dbReference type="Google" id="ProtNLM"/>
    </source>
</evidence>
<evidence type="ECO:0000256" key="1">
    <source>
        <dbReference type="SAM" id="SignalP"/>
    </source>
</evidence>